<dbReference type="InterPro" id="IPR014729">
    <property type="entry name" value="Rossmann-like_a/b/a_fold"/>
</dbReference>
<feature type="binding site" evidence="9">
    <location>
        <position position="174"/>
    </location>
    <ligand>
        <name>L-citrulline</name>
        <dbReference type="ChEBI" id="CHEBI:57743"/>
    </ligand>
</feature>
<dbReference type="InterPro" id="IPR023434">
    <property type="entry name" value="Arginosuc_synth_type_1_subfam"/>
</dbReference>
<dbReference type="AlphaFoldDB" id="J3TEA2"/>
<dbReference type="CDD" id="cd01999">
    <property type="entry name" value="ASS"/>
    <property type="match status" value="1"/>
</dbReference>
<keyword evidence="5 9" id="KW-0436">Ligase</keyword>
<evidence type="ECO:0000256" key="4">
    <source>
        <dbReference type="ARBA" id="ARBA00022571"/>
    </source>
</evidence>
<dbReference type="PANTHER" id="PTHR11587:SF2">
    <property type="entry name" value="ARGININOSUCCINATE SYNTHASE"/>
    <property type="match status" value="1"/>
</dbReference>
<organism evidence="12 13">
    <name type="scientific">Candidatus Carsonella ruddii HC isolate Thao2000</name>
    <dbReference type="NCBI Taxonomy" id="1202538"/>
    <lineage>
        <taxon>Bacteria</taxon>
        <taxon>Pseudomonadati</taxon>
        <taxon>Pseudomonadota</taxon>
        <taxon>Gammaproteobacteria</taxon>
        <taxon>Oceanospirillales</taxon>
        <taxon>Halomonadaceae</taxon>
        <taxon>Zymobacter group</taxon>
        <taxon>Candidatus Carsonella</taxon>
    </lineage>
</organism>
<evidence type="ECO:0000313" key="13">
    <source>
        <dbReference type="Proteomes" id="UP000003934"/>
    </source>
</evidence>
<evidence type="ECO:0000256" key="9">
    <source>
        <dbReference type="HAMAP-Rule" id="MF_00005"/>
    </source>
</evidence>
<keyword evidence="7 9" id="KW-0547">Nucleotide-binding</keyword>
<evidence type="ECO:0000259" key="10">
    <source>
        <dbReference type="Pfam" id="PF00764"/>
    </source>
</evidence>
<dbReference type="InterPro" id="IPR048268">
    <property type="entry name" value="Arginosuc_syn_C"/>
</dbReference>
<evidence type="ECO:0000256" key="7">
    <source>
        <dbReference type="ARBA" id="ARBA00022741"/>
    </source>
</evidence>
<comment type="caution">
    <text evidence="9">Lacks conserved residue(s) required for the propagation of feature annotation.</text>
</comment>
<dbReference type="NCBIfam" id="NF001770">
    <property type="entry name" value="PRK00509.1"/>
    <property type="match status" value="1"/>
</dbReference>
<feature type="binding site" evidence="9">
    <location>
        <position position="86"/>
    </location>
    <ligand>
        <name>L-citrulline</name>
        <dbReference type="ChEBI" id="CHEBI:57743"/>
    </ligand>
</feature>
<dbReference type="GO" id="GO:0000053">
    <property type="term" value="P:argininosuccinate metabolic process"/>
    <property type="evidence" value="ECO:0007669"/>
    <property type="project" value="TreeGrafter"/>
</dbReference>
<dbReference type="RefSeq" id="WP_014887272.1">
    <property type="nucleotide sequence ID" value="NC_018416.1"/>
</dbReference>
<dbReference type="Gene3D" id="3.40.50.620">
    <property type="entry name" value="HUPs"/>
    <property type="match status" value="1"/>
</dbReference>
<feature type="binding site" evidence="9">
    <location>
        <position position="35"/>
    </location>
    <ligand>
        <name>ATP</name>
        <dbReference type="ChEBI" id="CHEBI:30616"/>
    </ligand>
</feature>
<dbReference type="EMBL" id="CP003543">
    <property type="protein sequence ID" value="AFP83972.1"/>
    <property type="molecule type" value="Genomic_DNA"/>
</dbReference>
<dbReference type="Proteomes" id="UP000003934">
    <property type="component" value="Chromosome"/>
</dbReference>
<comment type="subcellular location">
    <subcellularLocation>
        <location evidence="9">Cytoplasm</location>
    </subcellularLocation>
</comment>
<evidence type="ECO:0000256" key="1">
    <source>
        <dbReference type="ARBA" id="ARBA00004967"/>
    </source>
</evidence>
<comment type="catalytic activity">
    <reaction evidence="9">
        <text>L-citrulline + L-aspartate + ATP = 2-(N(omega)-L-arginino)succinate + AMP + diphosphate + H(+)</text>
        <dbReference type="Rhea" id="RHEA:10932"/>
        <dbReference type="ChEBI" id="CHEBI:15378"/>
        <dbReference type="ChEBI" id="CHEBI:29991"/>
        <dbReference type="ChEBI" id="CHEBI:30616"/>
        <dbReference type="ChEBI" id="CHEBI:33019"/>
        <dbReference type="ChEBI" id="CHEBI:57472"/>
        <dbReference type="ChEBI" id="CHEBI:57743"/>
        <dbReference type="ChEBI" id="CHEBI:456215"/>
        <dbReference type="EC" id="6.3.4.5"/>
    </reaction>
</comment>
<evidence type="ECO:0000256" key="5">
    <source>
        <dbReference type="ARBA" id="ARBA00022598"/>
    </source>
</evidence>
<evidence type="ECO:0000256" key="2">
    <source>
        <dbReference type="ARBA" id="ARBA00011881"/>
    </source>
</evidence>
<evidence type="ECO:0000256" key="8">
    <source>
        <dbReference type="ARBA" id="ARBA00022840"/>
    </source>
</evidence>
<feature type="binding site" evidence="9">
    <location>
        <begin position="9"/>
        <end position="17"/>
    </location>
    <ligand>
        <name>ATP</name>
        <dbReference type="ChEBI" id="CHEBI:30616"/>
    </ligand>
</feature>
<dbReference type="HOGENOM" id="CLU_032784_4_2_6"/>
<keyword evidence="9" id="KW-0963">Cytoplasm</keyword>
<evidence type="ECO:0000259" key="11">
    <source>
        <dbReference type="Pfam" id="PF20979"/>
    </source>
</evidence>
<dbReference type="SUPFAM" id="SSF69864">
    <property type="entry name" value="Argininosuccinate synthetase, C-terminal domain"/>
    <property type="match status" value="1"/>
</dbReference>
<evidence type="ECO:0000256" key="3">
    <source>
        <dbReference type="ARBA" id="ARBA00012286"/>
    </source>
</evidence>
<dbReference type="PANTHER" id="PTHR11587">
    <property type="entry name" value="ARGININOSUCCINATE SYNTHASE"/>
    <property type="match status" value="1"/>
</dbReference>
<dbReference type="Pfam" id="PF20979">
    <property type="entry name" value="Arginosuc_syn_C"/>
    <property type="match status" value="1"/>
</dbReference>
<dbReference type="UniPathway" id="UPA00068">
    <property type="reaction ID" value="UER00113"/>
</dbReference>
<dbReference type="FunFam" id="3.40.50.620:FF:000019">
    <property type="entry name" value="Argininosuccinate synthase"/>
    <property type="match status" value="1"/>
</dbReference>
<evidence type="ECO:0000256" key="6">
    <source>
        <dbReference type="ARBA" id="ARBA00022605"/>
    </source>
</evidence>
<feature type="binding site" evidence="9">
    <location>
        <position position="271"/>
    </location>
    <ligand>
        <name>L-citrulline</name>
        <dbReference type="ChEBI" id="CHEBI:57743"/>
    </ligand>
</feature>
<keyword evidence="6 9" id="KW-0028">Amino-acid biosynthesis</keyword>
<evidence type="ECO:0000313" key="12">
    <source>
        <dbReference type="EMBL" id="AFP83972.1"/>
    </source>
</evidence>
<name>J3TEA2_CARRU</name>
<dbReference type="InterPro" id="IPR048267">
    <property type="entry name" value="Arginosuc_syn_N"/>
</dbReference>
<feature type="binding site" evidence="9">
    <location>
        <position position="123"/>
    </location>
    <ligand>
        <name>L-aspartate</name>
        <dbReference type="ChEBI" id="CHEBI:29991"/>
    </ligand>
</feature>
<comment type="similarity">
    <text evidence="9">Belongs to the argininosuccinate synthase family. Type 1 subfamily.</text>
</comment>
<dbReference type="Pfam" id="PF00764">
    <property type="entry name" value="Arginosuc_synth"/>
    <property type="match status" value="1"/>
</dbReference>
<dbReference type="PATRIC" id="fig|1202538.3.peg.116"/>
<dbReference type="NCBIfam" id="TIGR00032">
    <property type="entry name" value="argG"/>
    <property type="match status" value="1"/>
</dbReference>
<comment type="subunit">
    <text evidence="2 9">Homotetramer.</text>
</comment>
<feature type="domain" description="Arginosuccinate synthase-like N-terminal" evidence="10">
    <location>
        <begin position="5"/>
        <end position="164"/>
    </location>
</feature>
<feature type="binding site" evidence="9">
    <location>
        <position position="183"/>
    </location>
    <ligand>
        <name>L-citrulline</name>
        <dbReference type="ChEBI" id="CHEBI:57743"/>
    </ligand>
</feature>
<feature type="binding site" evidence="9">
    <location>
        <position position="122"/>
    </location>
    <ligand>
        <name>L-aspartate</name>
        <dbReference type="ChEBI" id="CHEBI:29991"/>
    </ligand>
</feature>
<dbReference type="GO" id="GO:0006526">
    <property type="term" value="P:L-arginine biosynthetic process"/>
    <property type="evidence" value="ECO:0007669"/>
    <property type="project" value="UniProtKB-UniRule"/>
</dbReference>
<dbReference type="InterPro" id="IPR001518">
    <property type="entry name" value="Arginosuc_synth"/>
</dbReference>
<keyword evidence="4 9" id="KW-0055">Arginine biosynthesis</keyword>
<dbReference type="GeneID" id="67454669"/>
<feature type="binding site" evidence="9">
    <location>
        <position position="118"/>
    </location>
    <ligand>
        <name>L-aspartate</name>
        <dbReference type="ChEBI" id="CHEBI:29991"/>
    </ligand>
</feature>
<dbReference type="InterPro" id="IPR024074">
    <property type="entry name" value="AS_cat/multimer_dom_body"/>
</dbReference>
<keyword evidence="8 9" id="KW-0067">ATP-binding</keyword>
<gene>
    <name evidence="9 12" type="primary">argG</name>
    <name evidence="12" type="ORF">A353_0136</name>
</gene>
<protein>
    <recommendedName>
        <fullName evidence="3 9">Argininosuccinate synthase</fullName>
        <ecNumber evidence="3 9">6.3.4.5</ecNumber>
    </recommendedName>
    <alternativeName>
        <fullName evidence="9">Citrulline--aspartate ligase</fullName>
    </alternativeName>
</protein>
<proteinExistence type="inferred from homology"/>
<accession>J3TEA2</accession>
<feature type="binding site" evidence="9">
    <location>
        <position position="259"/>
    </location>
    <ligand>
        <name>L-citrulline</name>
        <dbReference type="ChEBI" id="CHEBI:57743"/>
    </ligand>
</feature>
<sequence length="391" mass="45852">MNKKKIVLAYSGGLDTSVIVKWLQKNKFEVITFTADIGQGEEVIFAKHKAKKMNVKRIYIKNLKNEFIKNYIFPYLRSSIEYENFYLLGTALSRPLISKELMKISYYEKTNYVAHGSTGKGNDQIRFELGFKYFNPNINIIAPWRVWDINTRDKLLNFCIENNININKKTKKFSIDKNIFHNSYEGGDLENIFFEPEENMWENTLSNQISIDYPIYFTLTFKNGDLIKLNNNFYNIEELYLKLNKLGSISGIGRIDIIENRYIGIKSRGCYESPGATIIMFARKHLEDLVLDKKIFDLKKKISYDYSLLVYNGYWWSPERIMLQNIIDYTQKYVNGVIKLKIYKGVITIINRFSNNSLYNSKNSSFNEISEKFSQFDSSGFININSLRIII</sequence>
<dbReference type="OrthoDB" id="9801641at2"/>
<dbReference type="GO" id="GO:0000050">
    <property type="term" value="P:urea cycle"/>
    <property type="evidence" value="ECO:0007669"/>
    <property type="project" value="TreeGrafter"/>
</dbReference>
<dbReference type="KEGG" id="crh:A353_0136"/>
<dbReference type="GO" id="GO:0005524">
    <property type="term" value="F:ATP binding"/>
    <property type="evidence" value="ECO:0007669"/>
    <property type="project" value="UniProtKB-UniRule"/>
</dbReference>
<feature type="binding site" evidence="9">
    <location>
        <position position="126"/>
    </location>
    <ligand>
        <name>L-citrulline</name>
        <dbReference type="ChEBI" id="CHEBI:57743"/>
    </ligand>
</feature>
<dbReference type="SUPFAM" id="SSF52402">
    <property type="entry name" value="Adenine nucleotide alpha hydrolases-like"/>
    <property type="match status" value="1"/>
</dbReference>
<dbReference type="HAMAP" id="MF_00005">
    <property type="entry name" value="Arg_succ_synth_type1"/>
    <property type="match status" value="1"/>
</dbReference>
<keyword evidence="13" id="KW-1185">Reference proteome</keyword>
<feature type="binding site" evidence="9">
    <location>
        <position position="116"/>
    </location>
    <ligand>
        <name>ATP</name>
        <dbReference type="ChEBI" id="CHEBI:30616"/>
    </ligand>
</feature>
<reference evidence="12 13" key="1">
    <citation type="journal article" date="2012" name="Mol. Biol. Evol.">
        <title>Genome reduction and co-evolution between the primary and secondary bacterial symbionts of psyllids.</title>
        <authorList>
            <person name="Sloan D.B."/>
            <person name="Moran N.A."/>
        </authorList>
    </citation>
    <scope>NUCLEOTIDE SEQUENCE [LARGE SCALE GENOMIC DNA]</scope>
    <source>
        <strain evidence="12 13">HC</strain>
    </source>
</reference>
<dbReference type="STRING" id="1202538.A353_0136"/>
<dbReference type="GO" id="GO:0005737">
    <property type="term" value="C:cytoplasm"/>
    <property type="evidence" value="ECO:0007669"/>
    <property type="project" value="UniProtKB-SubCell"/>
</dbReference>
<comment type="pathway">
    <text evidence="1 9">Amino-acid biosynthesis; L-arginine biosynthesis; L-arginine from L-ornithine and carbamoyl phosphate: step 2/3.</text>
</comment>
<dbReference type="Gene3D" id="3.90.1260.10">
    <property type="entry name" value="Argininosuccinate synthetase, chain A, domain 2"/>
    <property type="match status" value="1"/>
</dbReference>
<dbReference type="PROSITE" id="PS00565">
    <property type="entry name" value="ARGININOSUCCIN_SYN_2"/>
    <property type="match status" value="1"/>
</dbReference>
<dbReference type="FunFam" id="3.90.1260.10:FF:000007">
    <property type="entry name" value="Argininosuccinate synthase"/>
    <property type="match status" value="1"/>
</dbReference>
<dbReference type="PROSITE" id="PS00564">
    <property type="entry name" value="ARGININOSUCCIN_SYN_1"/>
    <property type="match status" value="1"/>
</dbReference>
<feature type="domain" description="Arginosuccinate synthase C-terminal" evidence="11">
    <location>
        <begin position="173"/>
        <end position="389"/>
    </location>
</feature>
<dbReference type="InterPro" id="IPR018223">
    <property type="entry name" value="Arginosuc_synth_CS"/>
</dbReference>
<dbReference type="GO" id="GO:0004055">
    <property type="term" value="F:argininosuccinate synthase activity"/>
    <property type="evidence" value="ECO:0007669"/>
    <property type="project" value="UniProtKB-UniRule"/>
</dbReference>
<dbReference type="EC" id="6.3.4.5" evidence="3 9"/>
<feature type="binding site" evidence="9">
    <location>
        <position position="122"/>
    </location>
    <ligand>
        <name>L-citrulline</name>
        <dbReference type="ChEBI" id="CHEBI:57743"/>
    </ligand>
</feature>